<evidence type="ECO:0000313" key="4">
    <source>
        <dbReference type="Proteomes" id="UP001244552"/>
    </source>
</evidence>
<dbReference type="CDD" id="cd07022">
    <property type="entry name" value="S49_Sppa_36K_type"/>
    <property type="match status" value="1"/>
</dbReference>
<dbReference type="SUPFAM" id="SSF52096">
    <property type="entry name" value="ClpP/crotonase"/>
    <property type="match status" value="1"/>
</dbReference>
<dbReference type="InterPro" id="IPR029045">
    <property type="entry name" value="ClpP/crotonase-like_dom_sf"/>
</dbReference>
<proteinExistence type="inferred from homology"/>
<keyword evidence="3" id="KW-0645">Protease</keyword>
<dbReference type="Pfam" id="PF01343">
    <property type="entry name" value="Peptidase_S49"/>
    <property type="match status" value="1"/>
</dbReference>
<dbReference type="GO" id="GO:0006508">
    <property type="term" value="P:proteolysis"/>
    <property type="evidence" value="ECO:0007669"/>
    <property type="project" value="UniProtKB-KW"/>
</dbReference>
<evidence type="ECO:0000259" key="2">
    <source>
        <dbReference type="Pfam" id="PF01343"/>
    </source>
</evidence>
<reference evidence="3 4" key="1">
    <citation type="submission" date="2023-07" db="EMBL/GenBank/DDBJ databases">
        <title>Genomic Encyclopedia of Type Strains, Phase IV (KMG-IV): sequencing the most valuable type-strain genomes for metagenomic binning, comparative biology and taxonomic classification.</title>
        <authorList>
            <person name="Goeker M."/>
        </authorList>
    </citation>
    <scope>NUCLEOTIDE SEQUENCE [LARGE SCALE GENOMIC DNA]</scope>
    <source>
        <strain evidence="3 4">DSM 19922</strain>
    </source>
</reference>
<dbReference type="InterPro" id="IPR002142">
    <property type="entry name" value="Peptidase_S49"/>
</dbReference>
<sequence length="281" mass="29113">MTKHALRELARTPDLAQKLPIENDAAARNKALMPIAGPATRSLDGGSGRAMVVDGVACIPVIGPIFPRDNFLTRYGYATSITGVQRDLFAALAADDVNACLLVIDSPGGAVSGVNGLADQLFAARSVKPLAAHATGTAASGAYWLGSQAERFTIERTGIVGSIGVVVCMPKQTEADVDGNVWFDIVSTNAPNKRPDPSTDDGMAEIVATLDALEGQFIADVSRGRNVAADKVTSDFGRGGTRVGADAQAAGMVDGISSIDAALTRMARVGKSFRKGQQAAR</sequence>
<evidence type="ECO:0000256" key="1">
    <source>
        <dbReference type="ARBA" id="ARBA00008683"/>
    </source>
</evidence>
<comment type="caution">
    <text evidence="3">The sequence shown here is derived from an EMBL/GenBank/DDBJ whole genome shotgun (WGS) entry which is preliminary data.</text>
</comment>
<comment type="similarity">
    <text evidence="1">Belongs to the peptidase S49 family.</text>
</comment>
<gene>
    <name evidence="3" type="ORF">QO018_005121</name>
</gene>
<dbReference type="PANTHER" id="PTHR42987">
    <property type="entry name" value="PEPTIDASE S49"/>
    <property type="match status" value="1"/>
</dbReference>
<keyword evidence="3" id="KW-0378">Hydrolase</keyword>
<dbReference type="PANTHER" id="PTHR42987:SF4">
    <property type="entry name" value="PROTEASE SOHB-RELATED"/>
    <property type="match status" value="1"/>
</dbReference>
<evidence type="ECO:0000313" key="3">
    <source>
        <dbReference type="EMBL" id="MDQ0536227.1"/>
    </source>
</evidence>
<protein>
    <submittedName>
        <fullName evidence="3">ClpP class serine protease</fullName>
    </submittedName>
</protein>
<dbReference type="GO" id="GO:0008233">
    <property type="term" value="F:peptidase activity"/>
    <property type="evidence" value="ECO:0007669"/>
    <property type="project" value="UniProtKB-KW"/>
</dbReference>
<dbReference type="Gene3D" id="3.90.226.10">
    <property type="entry name" value="2-enoyl-CoA Hydratase, Chain A, domain 1"/>
    <property type="match status" value="1"/>
</dbReference>
<organism evidence="3 4">
    <name type="scientific">Azospirillum picis</name>
    <dbReference type="NCBI Taxonomy" id="488438"/>
    <lineage>
        <taxon>Bacteria</taxon>
        <taxon>Pseudomonadati</taxon>
        <taxon>Pseudomonadota</taxon>
        <taxon>Alphaproteobacteria</taxon>
        <taxon>Rhodospirillales</taxon>
        <taxon>Azospirillaceae</taxon>
        <taxon>Azospirillum</taxon>
    </lineage>
</organism>
<dbReference type="Proteomes" id="UP001244552">
    <property type="component" value="Unassembled WGS sequence"/>
</dbReference>
<keyword evidence="4" id="KW-1185">Reference proteome</keyword>
<accession>A0ABU0MRY3</accession>
<dbReference type="RefSeq" id="WP_209988631.1">
    <property type="nucleotide sequence ID" value="NZ_JAGINO010000025.1"/>
</dbReference>
<name>A0ABU0MRY3_9PROT</name>
<dbReference type="InterPro" id="IPR033855">
    <property type="entry name" value="Protein_C"/>
</dbReference>
<dbReference type="EMBL" id="JAUSVU010000024">
    <property type="protein sequence ID" value="MDQ0536227.1"/>
    <property type="molecule type" value="Genomic_DNA"/>
</dbReference>
<feature type="domain" description="Peptidase S49" evidence="2">
    <location>
        <begin position="125"/>
        <end position="268"/>
    </location>
</feature>